<dbReference type="PANTHER" id="PTHR43156:SF2">
    <property type="entry name" value="STAGE II SPORULATION PROTEIN E"/>
    <property type="match status" value="1"/>
</dbReference>
<dbReference type="CDD" id="cd16936">
    <property type="entry name" value="HATPase_RsbW-like"/>
    <property type="match status" value="1"/>
</dbReference>
<feature type="domain" description="PAS" evidence="2">
    <location>
        <begin position="24"/>
        <end position="62"/>
    </location>
</feature>
<dbReference type="InterPro" id="IPR013656">
    <property type="entry name" value="PAS_4"/>
</dbReference>
<dbReference type="SMART" id="SM00065">
    <property type="entry name" value="GAF"/>
    <property type="match status" value="1"/>
</dbReference>
<dbReference type="InterPro" id="IPR001932">
    <property type="entry name" value="PPM-type_phosphatase-like_dom"/>
</dbReference>
<dbReference type="EMBL" id="JBEXIP010000039">
    <property type="protein sequence ID" value="MET8437498.1"/>
    <property type="molecule type" value="Genomic_DNA"/>
</dbReference>
<sequence length="816" mass="87378">MARNTGGGQGSDAVVGAEVAATAVLDSRGVVVRWSPAAERLLGRPAAQVLGRPALDLLARPEPAVVAATRRALRGAPEVRSAVVTVRCGDGRLLELVLWAYPSTGPESPGAAPHWVVLAVEAAQMRRWEGDQAVMEGLFSQSPVGLLVTDTELRCVRRNVALERMTGIPTAERLGKRIGEALPGLSAEAIESQMQQVLDTGVPTMDFVHRGRTVADPEHEHVWSTSTFRLQDPAGAVLGLCHAVIDVTASYRAQERRTLLNEASLHIGTTLDVMRTAQELAEVAVPRLADTVTVDLLDAVVAGEAPEPGPVEDSVTLRRAAFRSTWRGHSRAAYAVGELSRFASSSPQARCMADLESRLVARLDYTADWLRDDARRVVGLRAAGAHSLMVVPLAARNVLMGVASFYRWQQPDPFDDEDLTLSAELASRAAVCIDNARRYTRESAASLALQRRLLPSELPELHAVEVAARYRPAGAESDVGGDWFDVIALSGARVALVVGDVPGHGIHASATMGRLRTAVNTLADLDIPPDELLTHLDDLVVRLAEEDGPSGSPPTGGTVTGTTCLYAVYDPVERSCTLASAGHYPPAVVHPDGNVEFPRLPAGPPLGLGGMPFETTELDLVDGTVLALFTNGLLLGRDPDIDVGLQALRRSLSHPDRPLEQICDQVAATLLPLRPPDDVALLVARTHALGADRVATWDLAADPAVVVDARSLAARKLTEWGLKEISFIAELVVSELVTNAIRYGLPPIRLRLIRGTNLICEVSDSSSTSPRLRRAGADDEGGRGLFLVAQLTQRWGTRYTPNGKTIWTELAAPHTM</sequence>
<dbReference type="SUPFAM" id="SSF55874">
    <property type="entry name" value="ATPase domain of HSP90 chaperone/DNA topoisomerase II/histidine kinase"/>
    <property type="match status" value="1"/>
</dbReference>
<dbReference type="Gene3D" id="3.30.450.40">
    <property type="match status" value="1"/>
</dbReference>
<accession>A0ABV2UI27</accession>
<dbReference type="InterPro" id="IPR003594">
    <property type="entry name" value="HATPase_dom"/>
</dbReference>
<dbReference type="InterPro" id="IPR035965">
    <property type="entry name" value="PAS-like_dom_sf"/>
</dbReference>
<dbReference type="NCBIfam" id="TIGR00229">
    <property type="entry name" value="sensory_box"/>
    <property type="match status" value="2"/>
</dbReference>
<dbReference type="InterPro" id="IPR003018">
    <property type="entry name" value="GAF"/>
</dbReference>
<evidence type="ECO:0000313" key="3">
    <source>
        <dbReference type="EMBL" id="MET8437498.1"/>
    </source>
</evidence>
<dbReference type="InterPro" id="IPR052016">
    <property type="entry name" value="Bact_Sigma-Reg"/>
</dbReference>
<dbReference type="Gene3D" id="3.60.40.10">
    <property type="entry name" value="PPM-type phosphatase domain"/>
    <property type="match status" value="1"/>
</dbReference>
<evidence type="ECO:0000259" key="2">
    <source>
        <dbReference type="PROSITE" id="PS50112"/>
    </source>
</evidence>
<dbReference type="Pfam" id="PF08448">
    <property type="entry name" value="PAS_4"/>
    <property type="match status" value="1"/>
</dbReference>
<dbReference type="PROSITE" id="PS50112">
    <property type="entry name" value="PAS"/>
    <property type="match status" value="2"/>
</dbReference>
<dbReference type="InterPro" id="IPR013767">
    <property type="entry name" value="PAS_fold"/>
</dbReference>
<dbReference type="InterPro" id="IPR036457">
    <property type="entry name" value="PPM-type-like_dom_sf"/>
</dbReference>
<dbReference type="SMART" id="SM00091">
    <property type="entry name" value="PAS"/>
    <property type="match status" value="2"/>
</dbReference>
<dbReference type="Pfam" id="PF13581">
    <property type="entry name" value="HATPase_c_2"/>
    <property type="match status" value="1"/>
</dbReference>
<dbReference type="Gene3D" id="3.30.450.20">
    <property type="entry name" value="PAS domain"/>
    <property type="match status" value="2"/>
</dbReference>
<dbReference type="Proteomes" id="UP001550044">
    <property type="component" value="Unassembled WGS sequence"/>
</dbReference>
<evidence type="ECO:0000256" key="1">
    <source>
        <dbReference type="ARBA" id="ARBA00022801"/>
    </source>
</evidence>
<dbReference type="InterPro" id="IPR000014">
    <property type="entry name" value="PAS"/>
</dbReference>
<dbReference type="PANTHER" id="PTHR43156">
    <property type="entry name" value="STAGE II SPORULATION PROTEIN E-RELATED"/>
    <property type="match status" value="1"/>
</dbReference>
<keyword evidence="1" id="KW-0378">Hydrolase</keyword>
<gene>
    <name evidence="3" type="ORF">ABZV61_33040</name>
</gene>
<evidence type="ECO:0000313" key="4">
    <source>
        <dbReference type="Proteomes" id="UP001550044"/>
    </source>
</evidence>
<comment type="caution">
    <text evidence="3">The sequence shown here is derived from an EMBL/GenBank/DDBJ whole genome shotgun (WGS) entry which is preliminary data.</text>
</comment>
<name>A0ABV2UI27_9ACTN</name>
<dbReference type="SMART" id="SM00331">
    <property type="entry name" value="PP2C_SIG"/>
    <property type="match status" value="1"/>
</dbReference>
<organism evidence="3 4">
    <name type="scientific">Streptomyces sp. 900116325</name>
    <dbReference type="NCBI Taxonomy" id="3154295"/>
    <lineage>
        <taxon>Bacteria</taxon>
        <taxon>Bacillati</taxon>
        <taxon>Actinomycetota</taxon>
        <taxon>Actinomycetes</taxon>
        <taxon>Kitasatosporales</taxon>
        <taxon>Streptomycetaceae</taxon>
        <taxon>Streptomyces</taxon>
    </lineage>
</organism>
<dbReference type="SUPFAM" id="SSF55781">
    <property type="entry name" value="GAF domain-like"/>
    <property type="match status" value="1"/>
</dbReference>
<dbReference type="Pfam" id="PF07228">
    <property type="entry name" value="SpoIIE"/>
    <property type="match status" value="1"/>
</dbReference>
<reference evidence="3 4" key="1">
    <citation type="submission" date="2024-06" db="EMBL/GenBank/DDBJ databases">
        <title>The Natural Products Discovery Center: Release of the First 8490 Sequenced Strains for Exploring Actinobacteria Biosynthetic Diversity.</title>
        <authorList>
            <person name="Kalkreuter E."/>
            <person name="Kautsar S.A."/>
            <person name="Yang D."/>
            <person name="Bader C.D."/>
            <person name="Teijaro C.N."/>
            <person name="Fluegel L."/>
            <person name="Davis C.M."/>
            <person name="Simpson J.R."/>
            <person name="Lauterbach L."/>
            <person name="Steele A.D."/>
            <person name="Gui C."/>
            <person name="Meng S."/>
            <person name="Li G."/>
            <person name="Viehrig K."/>
            <person name="Ye F."/>
            <person name="Su P."/>
            <person name="Kiefer A.F."/>
            <person name="Nichols A."/>
            <person name="Cepeda A.J."/>
            <person name="Yan W."/>
            <person name="Fan B."/>
            <person name="Jiang Y."/>
            <person name="Adhikari A."/>
            <person name="Zheng C.-J."/>
            <person name="Schuster L."/>
            <person name="Cowan T.M."/>
            <person name="Smanski M.J."/>
            <person name="Chevrette M.G."/>
            <person name="De Carvalho L.P.S."/>
            <person name="Shen B."/>
        </authorList>
    </citation>
    <scope>NUCLEOTIDE SEQUENCE [LARGE SCALE GENOMIC DNA]</scope>
    <source>
        <strain evidence="3 4">NPDC005137</strain>
    </source>
</reference>
<proteinExistence type="predicted"/>
<dbReference type="SUPFAM" id="SSF55785">
    <property type="entry name" value="PYP-like sensor domain (PAS domain)"/>
    <property type="match status" value="2"/>
</dbReference>
<dbReference type="Gene3D" id="3.30.565.10">
    <property type="entry name" value="Histidine kinase-like ATPase, C-terminal domain"/>
    <property type="match status" value="1"/>
</dbReference>
<keyword evidence="4" id="KW-1185">Reference proteome</keyword>
<dbReference type="InterPro" id="IPR036890">
    <property type="entry name" value="HATPase_C_sf"/>
</dbReference>
<dbReference type="RefSeq" id="WP_356712175.1">
    <property type="nucleotide sequence ID" value="NZ_JBEXIP010000039.1"/>
</dbReference>
<dbReference type="CDD" id="cd00130">
    <property type="entry name" value="PAS"/>
    <property type="match status" value="2"/>
</dbReference>
<dbReference type="SUPFAM" id="SSF81606">
    <property type="entry name" value="PP2C-like"/>
    <property type="match status" value="1"/>
</dbReference>
<dbReference type="InterPro" id="IPR029016">
    <property type="entry name" value="GAF-like_dom_sf"/>
</dbReference>
<feature type="domain" description="PAS" evidence="2">
    <location>
        <begin position="131"/>
        <end position="201"/>
    </location>
</feature>
<dbReference type="Pfam" id="PF00989">
    <property type="entry name" value="PAS"/>
    <property type="match status" value="1"/>
</dbReference>
<dbReference type="Pfam" id="PF01590">
    <property type="entry name" value="GAF"/>
    <property type="match status" value="1"/>
</dbReference>
<protein>
    <submittedName>
        <fullName evidence="3">SpoIIE family protein phosphatase</fullName>
    </submittedName>
</protein>